<sequence>MQIASASQAASGRVLGLLQSLLRHAGLPGLAVHLTDHMVRKAAHFLEYALAGFWMMLCLRAYTRRIVRHISWPALGGLLTALADETIQLFSQGRSGQLTDVWLDFAGVLAGIFAGLVLLGLVHVCAESLRHRK</sequence>
<evidence type="ECO:0000313" key="4">
    <source>
        <dbReference type="Proteomes" id="UP000824178"/>
    </source>
</evidence>
<feature type="domain" description="VanZ-like" evidence="2">
    <location>
        <begin position="36"/>
        <end position="114"/>
    </location>
</feature>
<name>A0A9E2KJV8_9FIRM</name>
<evidence type="ECO:0000259" key="2">
    <source>
        <dbReference type="Pfam" id="PF04892"/>
    </source>
</evidence>
<evidence type="ECO:0000256" key="1">
    <source>
        <dbReference type="SAM" id="Phobius"/>
    </source>
</evidence>
<accession>A0A9E2KJV8</accession>
<organism evidence="3 4">
    <name type="scientific">Candidatus Faecalibacterium intestinavium</name>
    <dbReference type="NCBI Taxonomy" id="2838580"/>
    <lineage>
        <taxon>Bacteria</taxon>
        <taxon>Bacillati</taxon>
        <taxon>Bacillota</taxon>
        <taxon>Clostridia</taxon>
        <taxon>Eubacteriales</taxon>
        <taxon>Oscillospiraceae</taxon>
        <taxon>Faecalibacterium</taxon>
    </lineage>
</organism>
<dbReference type="Pfam" id="PF04892">
    <property type="entry name" value="VanZ"/>
    <property type="match status" value="1"/>
</dbReference>
<proteinExistence type="predicted"/>
<dbReference type="EMBL" id="JAHLFH010000044">
    <property type="protein sequence ID" value="MBU3819207.1"/>
    <property type="molecule type" value="Genomic_DNA"/>
</dbReference>
<protein>
    <submittedName>
        <fullName evidence="3">VanZ family protein</fullName>
    </submittedName>
</protein>
<reference evidence="3" key="2">
    <citation type="submission" date="2021-04" db="EMBL/GenBank/DDBJ databases">
        <authorList>
            <person name="Gilroy R."/>
        </authorList>
    </citation>
    <scope>NUCLEOTIDE SEQUENCE</scope>
    <source>
        <strain evidence="3">742</strain>
    </source>
</reference>
<reference evidence="3" key="1">
    <citation type="journal article" date="2021" name="PeerJ">
        <title>Extensive microbial diversity within the chicken gut microbiome revealed by metagenomics and culture.</title>
        <authorList>
            <person name="Gilroy R."/>
            <person name="Ravi A."/>
            <person name="Getino M."/>
            <person name="Pursley I."/>
            <person name="Horton D.L."/>
            <person name="Alikhan N.F."/>
            <person name="Baker D."/>
            <person name="Gharbi K."/>
            <person name="Hall N."/>
            <person name="Watson M."/>
            <person name="Adriaenssens E.M."/>
            <person name="Foster-Nyarko E."/>
            <person name="Jarju S."/>
            <person name="Secka A."/>
            <person name="Antonio M."/>
            <person name="Oren A."/>
            <person name="Chaudhuri R.R."/>
            <person name="La Ragione R."/>
            <person name="Hildebrand F."/>
            <person name="Pallen M.J."/>
        </authorList>
    </citation>
    <scope>NUCLEOTIDE SEQUENCE</scope>
    <source>
        <strain evidence="3">742</strain>
    </source>
</reference>
<evidence type="ECO:0000313" key="3">
    <source>
        <dbReference type="EMBL" id="MBU3819207.1"/>
    </source>
</evidence>
<comment type="caution">
    <text evidence="3">The sequence shown here is derived from an EMBL/GenBank/DDBJ whole genome shotgun (WGS) entry which is preliminary data.</text>
</comment>
<keyword evidence="1" id="KW-0472">Membrane</keyword>
<feature type="transmembrane region" description="Helical" evidence="1">
    <location>
        <begin position="102"/>
        <end position="126"/>
    </location>
</feature>
<feature type="transmembrane region" description="Helical" evidence="1">
    <location>
        <begin position="70"/>
        <end position="90"/>
    </location>
</feature>
<dbReference type="AlphaFoldDB" id="A0A9E2KJV8"/>
<dbReference type="Proteomes" id="UP000824178">
    <property type="component" value="Unassembled WGS sequence"/>
</dbReference>
<keyword evidence="1" id="KW-0812">Transmembrane</keyword>
<dbReference type="NCBIfam" id="NF037970">
    <property type="entry name" value="vanZ_1"/>
    <property type="match status" value="1"/>
</dbReference>
<dbReference type="InterPro" id="IPR006976">
    <property type="entry name" value="VanZ-like"/>
</dbReference>
<gene>
    <name evidence="3" type="ORF">H9864_02365</name>
</gene>
<keyword evidence="1" id="KW-1133">Transmembrane helix</keyword>